<dbReference type="InterPro" id="IPR017938">
    <property type="entry name" value="Riboflavin_synthase-like_b-brl"/>
</dbReference>
<dbReference type="InterPro" id="IPR050415">
    <property type="entry name" value="MRET"/>
</dbReference>
<evidence type="ECO:0000256" key="1">
    <source>
        <dbReference type="ARBA" id="ARBA00001974"/>
    </source>
</evidence>
<dbReference type="GO" id="GO:0016491">
    <property type="term" value="F:oxidoreductase activity"/>
    <property type="evidence" value="ECO:0007669"/>
    <property type="project" value="InterPro"/>
</dbReference>
<evidence type="ECO:0000259" key="4">
    <source>
        <dbReference type="PROSITE" id="PS51384"/>
    </source>
</evidence>
<dbReference type="PANTHER" id="PTHR47354:SF5">
    <property type="entry name" value="PROTEIN RFBI"/>
    <property type="match status" value="1"/>
</dbReference>
<evidence type="ECO:0000256" key="2">
    <source>
        <dbReference type="ARBA" id="ARBA00022714"/>
    </source>
</evidence>
<feature type="domain" description="FAD-binding FR-type" evidence="4">
    <location>
        <begin position="1"/>
        <end position="98"/>
    </location>
</feature>
<evidence type="ECO:0000313" key="5">
    <source>
        <dbReference type="EMBL" id="TFC05394.1"/>
    </source>
</evidence>
<dbReference type="InterPro" id="IPR001433">
    <property type="entry name" value="OxRdtase_FAD/NAD-bd"/>
</dbReference>
<dbReference type="InterPro" id="IPR039261">
    <property type="entry name" value="FNR_nucleotide-bd"/>
</dbReference>
<sequence length="239" mass="25564">MAEVVEVRAETASARTIRLRVPGLSGHVAGQHVDVRLTAADGYSAVRSYSVASALPGDELEITVEELPDGEVSPYLVRQLSTGDQIEVRGPIGGWFVWHPGDSSPVQLIAGGSGVVPLMAMIRAHEASGNRSEFRLLYSLRDPESAFYRGELDSLSRTSRRFAVTWVYTRRAPQGWPTPAGRLDAATLASAVLAPESTPAVFVCGATGFVEAVADWLVQAGHSPDRIKAERYGGMGDTS</sequence>
<dbReference type="GO" id="GO:0051537">
    <property type="term" value="F:2 iron, 2 sulfur cluster binding"/>
    <property type="evidence" value="ECO:0007669"/>
    <property type="project" value="UniProtKB-KW"/>
</dbReference>
<dbReference type="CDD" id="cd06217">
    <property type="entry name" value="FNR_iron_sulfur_binding_3"/>
    <property type="match status" value="1"/>
</dbReference>
<proteinExistence type="predicted"/>
<dbReference type="SUPFAM" id="SSF52343">
    <property type="entry name" value="Ferredoxin reductase-like, C-terminal NADP-linked domain"/>
    <property type="match status" value="1"/>
</dbReference>
<dbReference type="Gene3D" id="2.40.30.10">
    <property type="entry name" value="Translation factors"/>
    <property type="match status" value="1"/>
</dbReference>
<dbReference type="AlphaFoldDB" id="A0A4R8WF38"/>
<comment type="caution">
    <text evidence="5">The sequence shown here is derived from an EMBL/GenBank/DDBJ whole genome shotgun (WGS) entry which is preliminary data.</text>
</comment>
<protein>
    <submittedName>
        <fullName evidence="5">Oxidoreductase</fullName>
    </submittedName>
</protein>
<dbReference type="InterPro" id="IPR017927">
    <property type="entry name" value="FAD-bd_FR_type"/>
</dbReference>
<keyword evidence="3" id="KW-0411">Iron-sulfur</keyword>
<name>A0A4R8WF38_9MICO</name>
<dbReference type="Gene3D" id="3.40.50.80">
    <property type="entry name" value="Nucleotide-binding domain of ferredoxin-NADP reductase (FNR) module"/>
    <property type="match status" value="1"/>
</dbReference>
<dbReference type="Pfam" id="PF00970">
    <property type="entry name" value="FAD_binding_6"/>
    <property type="match status" value="1"/>
</dbReference>
<evidence type="ECO:0000313" key="6">
    <source>
        <dbReference type="Proteomes" id="UP000297643"/>
    </source>
</evidence>
<dbReference type="PRINTS" id="PR00406">
    <property type="entry name" value="CYTB5RDTASE"/>
</dbReference>
<keyword evidence="6" id="KW-1185">Reference proteome</keyword>
<organism evidence="5 6">
    <name type="scientific">Cryobacterium mannosilyticum</name>
    <dbReference type="NCBI Taxonomy" id="1259190"/>
    <lineage>
        <taxon>Bacteria</taxon>
        <taxon>Bacillati</taxon>
        <taxon>Actinomycetota</taxon>
        <taxon>Actinomycetes</taxon>
        <taxon>Micrococcales</taxon>
        <taxon>Microbacteriaceae</taxon>
        <taxon>Cryobacterium</taxon>
    </lineage>
</organism>
<dbReference type="InterPro" id="IPR008333">
    <property type="entry name" value="Cbr1-like_FAD-bd_dom"/>
</dbReference>
<dbReference type="EMBL" id="SOFM01000016">
    <property type="protein sequence ID" value="TFC05394.1"/>
    <property type="molecule type" value="Genomic_DNA"/>
</dbReference>
<dbReference type="SUPFAM" id="SSF63380">
    <property type="entry name" value="Riboflavin synthase domain-like"/>
    <property type="match status" value="1"/>
</dbReference>
<keyword evidence="2" id="KW-0479">Metal-binding</keyword>
<reference evidence="5 6" key="1">
    <citation type="submission" date="2019-03" db="EMBL/GenBank/DDBJ databases">
        <title>Genomics of glacier-inhabiting Cryobacterium strains.</title>
        <authorList>
            <person name="Liu Q."/>
            <person name="Xin Y.-H."/>
        </authorList>
    </citation>
    <scope>NUCLEOTIDE SEQUENCE [LARGE SCALE GENOMIC DNA]</scope>
    <source>
        <strain evidence="5 6">RHLT2-21</strain>
    </source>
</reference>
<keyword evidence="2" id="KW-0408">Iron</keyword>
<dbReference type="PROSITE" id="PS51384">
    <property type="entry name" value="FAD_FR"/>
    <property type="match status" value="1"/>
</dbReference>
<accession>A0A4R8WF38</accession>
<evidence type="ECO:0000256" key="3">
    <source>
        <dbReference type="ARBA" id="ARBA00023014"/>
    </source>
</evidence>
<dbReference type="PANTHER" id="PTHR47354">
    <property type="entry name" value="NADH OXIDOREDUCTASE HCR"/>
    <property type="match status" value="1"/>
</dbReference>
<comment type="cofactor">
    <cofactor evidence="1">
        <name>FAD</name>
        <dbReference type="ChEBI" id="CHEBI:57692"/>
    </cofactor>
</comment>
<gene>
    <name evidence="5" type="ORF">E3O32_05975</name>
</gene>
<keyword evidence="2" id="KW-0001">2Fe-2S</keyword>
<dbReference type="Pfam" id="PF00175">
    <property type="entry name" value="NAD_binding_1"/>
    <property type="match status" value="1"/>
</dbReference>
<dbReference type="Proteomes" id="UP000297643">
    <property type="component" value="Unassembled WGS sequence"/>
</dbReference>